<evidence type="ECO:0000256" key="3">
    <source>
        <dbReference type="SAM" id="SignalP"/>
    </source>
</evidence>
<feature type="transmembrane region" description="Helical" evidence="2">
    <location>
        <begin position="98"/>
        <end position="118"/>
    </location>
</feature>
<proteinExistence type="predicted"/>
<feature type="transmembrane region" description="Helical" evidence="2">
    <location>
        <begin position="436"/>
        <end position="459"/>
    </location>
</feature>
<dbReference type="AlphaFoldDB" id="A0A166CWM7"/>
<dbReference type="EMBL" id="KV417623">
    <property type="protein sequence ID" value="KZP14072.1"/>
    <property type="molecule type" value="Genomic_DNA"/>
</dbReference>
<evidence type="ECO:0000313" key="4">
    <source>
        <dbReference type="EMBL" id="KZP14072.1"/>
    </source>
</evidence>
<protein>
    <submittedName>
        <fullName evidence="4">Uncharacterized protein</fullName>
    </submittedName>
</protein>
<keyword evidence="5" id="KW-1185">Reference proteome</keyword>
<reference evidence="4 5" key="1">
    <citation type="journal article" date="2016" name="Mol. Biol. Evol.">
        <title>Comparative Genomics of Early-Diverging Mushroom-Forming Fungi Provides Insights into the Origins of Lignocellulose Decay Capabilities.</title>
        <authorList>
            <person name="Nagy L.G."/>
            <person name="Riley R."/>
            <person name="Tritt A."/>
            <person name="Adam C."/>
            <person name="Daum C."/>
            <person name="Floudas D."/>
            <person name="Sun H."/>
            <person name="Yadav J.S."/>
            <person name="Pangilinan J."/>
            <person name="Larsson K.H."/>
            <person name="Matsuura K."/>
            <person name="Barry K."/>
            <person name="Labutti K."/>
            <person name="Kuo R."/>
            <person name="Ohm R.A."/>
            <person name="Bhattacharya S.S."/>
            <person name="Shirouzu T."/>
            <person name="Yoshinaga Y."/>
            <person name="Martin F.M."/>
            <person name="Grigoriev I.V."/>
            <person name="Hibbett D.S."/>
        </authorList>
    </citation>
    <scope>NUCLEOTIDE SEQUENCE [LARGE SCALE GENOMIC DNA]</scope>
    <source>
        <strain evidence="4 5">CBS 109695</strain>
    </source>
</reference>
<dbReference type="PANTHER" id="PTHR35043">
    <property type="entry name" value="TRANSCRIPTION FACTOR DOMAIN-CONTAINING PROTEIN"/>
    <property type="match status" value="1"/>
</dbReference>
<dbReference type="PANTHER" id="PTHR35043:SF7">
    <property type="entry name" value="TRANSCRIPTION FACTOR DOMAIN-CONTAINING PROTEIN"/>
    <property type="match status" value="1"/>
</dbReference>
<accession>A0A166CWM7</accession>
<feature type="chain" id="PRO_5007871884" evidence="3">
    <location>
        <begin position="19"/>
        <end position="521"/>
    </location>
</feature>
<dbReference type="PROSITE" id="PS51257">
    <property type="entry name" value="PROKAR_LIPOPROTEIN"/>
    <property type="match status" value="1"/>
</dbReference>
<feature type="transmembrane region" description="Helical" evidence="2">
    <location>
        <begin position="404"/>
        <end position="424"/>
    </location>
</feature>
<evidence type="ECO:0000313" key="5">
    <source>
        <dbReference type="Proteomes" id="UP000076532"/>
    </source>
</evidence>
<feature type="transmembrane region" description="Helical" evidence="2">
    <location>
        <begin position="58"/>
        <end position="77"/>
    </location>
</feature>
<feature type="signal peptide" evidence="3">
    <location>
        <begin position="1"/>
        <end position="18"/>
    </location>
</feature>
<dbReference type="Proteomes" id="UP000076532">
    <property type="component" value="Unassembled WGS sequence"/>
</dbReference>
<keyword evidence="2" id="KW-0472">Membrane</keyword>
<dbReference type="OrthoDB" id="9451547at2759"/>
<keyword evidence="3" id="KW-0732">Signal</keyword>
<evidence type="ECO:0000256" key="1">
    <source>
        <dbReference type="SAM" id="MobiDB-lite"/>
    </source>
</evidence>
<sequence>MRYASLLICLALFQGCIALAESNVAANHASRPLDDTNPPTSSGSTSDVCDNLNNCRSLVSIITSCLATIFACVWSAVYPNVPGPKQSWISRQLESFKIIIVTLLVPEWVLAWALRQFLQARYYGQRLEAAREWANGRRPVGPEAISTTRNDSGGDGAGGKPDEKGTNLLREMSTQATQVPQALTHKHVNSWEEEQDLGRTDHPWTTRHGFLASMGGFHYYRGETPMFPLQVERGVGRTDKPNEDHSLLRLVKLGLLVPPTSQELVDKSKVNPVSKGTALFQTLWFITRCLGRHQEQLAITNLELMTSGYAVITVAMNVLWAEKPLKVHCAIRVQGDEEFVKNTEPFKGSDIIDYVTGNQDRLTPLSGEGRVPTFWSGELPRHADSELPHHADSELSHHATRFTLYANISGLMATVVFGALHCTAWSYDFPSFAERLMWRACALFITAIPVPMGAAFLVFDPSRTTARSGLSAYIRQLCMALCVLLYILARIFLLVLSFSTLRRLPPSAYQSVQWTKFIPHV</sequence>
<feature type="region of interest" description="Disordered" evidence="1">
    <location>
        <begin position="138"/>
        <end position="166"/>
    </location>
</feature>
<evidence type="ECO:0000256" key="2">
    <source>
        <dbReference type="SAM" id="Phobius"/>
    </source>
</evidence>
<organism evidence="4 5">
    <name type="scientific">Athelia psychrophila</name>
    <dbReference type="NCBI Taxonomy" id="1759441"/>
    <lineage>
        <taxon>Eukaryota</taxon>
        <taxon>Fungi</taxon>
        <taxon>Dikarya</taxon>
        <taxon>Basidiomycota</taxon>
        <taxon>Agaricomycotina</taxon>
        <taxon>Agaricomycetes</taxon>
        <taxon>Agaricomycetidae</taxon>
        <taxon>Atheliales</taxon>
        <taxon>Atheliaceae</taxon>
        <taxon>Athelia</taxon>
    </lineage>
</organism>
<feature type="transmembrane region" description="Helical" evidence="2">
    <location>
        <begin position="474"/>
        <end position="496"/>
    </location>
</feature>
<gene>
    <name evidence="4" type="ORF">FIBSPDRAFT_960013</name>
</gene>
<keyword evidence="2" id="KW-1133">Transmembrane helix</keyword>
<name>A0A166CWM7_9AGAM</name>
<keyword evidence="2" id="KW-0812">Transmembrane</keyword>